<dbReference type="Proteomes" id="UP000219286">
    <property type="component" value="Unassembled WGS sequence"/>
</dbReference>
<keyword evidence="4 6" id="KW-0067">ATP-binding</keyword>
<dbReference type="SUPFAM" id="SSF52540">
    <property type="entry name" value="P-loop containing nucleoside triphosphate hydrolases"/>
    <property type="match status" value="1"/>
</dbReference>
<evidence type="ECO:0000256" key="8">
    <source>
        <dbReference type="SAM" id="MobiDB-lite"/>
    </source>
</evidence>
<evidence type="ECO:0000256" key="4">
    <source>
        <dbReference type="ARBA" id="ARBA00022840"/>
    </source>
</evidence>
<dbReference type="AlphaFoldDB" id="A0A2H2ZLD9"/>
<feature type="compositionally biased region" description="Basic residues" evidence="8">
    <location>
        <begin position="172"/>
        <end position="185"/>
    </location>
</feature>
<feature type="region of interest" description="Disordered" evidence="8">
    <location>
        <begin position="700"/>
        <end position="776"/>
    </location>
</feature>
<evidence type="ECO:0000256" key="5">
    <source>
        <dbReference type="ARBA" id="ARBA00022884"/>
    </source>
</evidence>
<keyword evidence="2 6" id="KW-0378">Hydrolase</keyword>
<dbReference type="PROSITE" id="PS51194">
    <property type="entry name" value="HELICASE_CTER"/>
    <property type="match status" value="1"/>
</dbReference>
<evidence type="ECO:0000256" key="7">
    <source>
        <dbReference type="SAM" id="Coils"/>
    </source>
</evidence>
<feature type="domain" description="Helicase C-terminal" evidence="10">
    <location>
        <begin position="764"/>
        <end position="930"/>
    </location>
</feature>
<comment type="catalytic activity">
    <reaction evidence="6">
        <text>ATP + H2O = ADP + phosphate + H(+)</text>
        <dbReference type="Rhea" id="RHEA:13065"/>
        <dbReference type="ChEBI" id="CHEBI:15377"/>
        <dbReference type="ChEBI" id="CHEBI:15378"/>
        <dbReference type="ChEBI" id="CHEBI:30616"/>
        <dbReference type="ChEBI" id="CHEBI:43474"/>
        <dbReference type="ChEBI" id="CHEBI:456216"/>
        <dbReference type="EC" id="3.6.4.13"/>
    </reaction>
</comment>
<gene>
    <name evidence="11" type="ORF">A9Z42_0045330</name>
</gene>
<dbReference type="InterPro" id="IPR000629">
    <property type="entry name" value="RNA-helicase_DEAD-box_CS"/>
</dbReference>
<dbReference type="PANTHER" id="PTHR24031">
    <property type="entry name" value="RNA HELICASE"/>
    <property type="match status" value="1"/>
</dbReference>
<dbReference type="PROSITE" id="PS51192">
    <property type="entry name" value="HELICASE_ATP_BIND_1"/>
    <property type="match status" value="1"/>
</dbReference>
<feature type="compositionally biased region" description="Basic residues" evidence="8">
    <location>
        <begin position="239"/>
        <end position="248"/>
    </location>
</feature>
<dbReference type="GO" id="GO:0016787">
    <property type="term" value="F:hydrolase activity"/>
    <property type="evidence" value="ECO:0007669"/>
    <property type="project" value="UniProtKB-KW"/>
</dbReference>
<feature type="compositionally biased region" description="Acidic residues" evidence="8">
    <location>
        <begin position="253"/>
        <end position="265"/>
    </location>
</feature>
<dbReference type="SMART" id="SM00490">
    <property type="entry name" value="HELICc"/>
    <property type="match status" value="1"/>
</dbReference>
<dbReference type="InterPro" id="IPR001650">
    <property type="entry name" value="Helicase_C-like"/>
</dbReference>
<proteinExistence type="inferred from homology"/>
<feature type="compositionally biased region" description="Pro residues" evidence="8">
    <location>
        <begin position="20"/>
        <end position="32"/>
    </location>
</feature>
<evidence type="ECO:0000313" key="11">
    <source>
        <dbReference type="EMBL" id="OTA03990.1"/>
    </source>
</evidence>
<dbReference type="InterPro" id="IPR011545">
    <property type="entry name" value="DEAD/DEAH_box_helicase_dom"/>
</dbReference>
<name>A0A2H2ZLD9_TRIPA</name>
<protein>
    <recommendedName>
        <fullName evidence="6">ATP-dependent RNA helicase</fullName>
        <ecNumber evidence="6">3.6.4.13</ecNumber>
    </recommendedName>
</protein>
<feature type="compositionally biased region" description="Basic and acidic residues" evidence="8">
    <location>
        <begin position="62"/>
        <end position="79"/>
    </location>
</feature>
<feature type="compositionally biased region" description="Polar residues" evidence="8">
    <location>
        <begin position="51"/>
        <end position="60"/>
    </location>
</feature>
<feature type="region of interest" description="Disordered" evidence="8">
    <location>
        <begin position="300"/>
        <end position="323"/>
    </location>
</feature>
<reference evidence="11 12" key="1">
    <citation type="journal article" date="2015" name="Genome Announc.">
        <title>Genome sequence and annotation of Trichoderma parareesei, the ancestor of the cellulase producer Trichoderma reesei.</title>
        <authorList>
            <person name="Yang D."/>
            <person name="Pomraning K."/>
            <person name="Kopchinskiy A."/>
            <person name="Karimi Aghcheh R."/>
            <person name="Atanasova L."/>
            <person name="Chenthamara K."/>
            <person name="Baker S.E."/>
            <person name="Zhang R."/>
            <person name="Shen Q."/>
            <person name="Freitag M."/>
            <person name="Kubicek C.P."/>
            <person name="Druzhinina I.S."/>
        </authorList>
    </citation>
    <scope>NUCLEOTIDE SEQUENCE [LARGE SCALE GENOMIC DNA]</scope>
    <source>
        <strain evidence="11 12">CBS 125925</strain>
    </source>
</reference>
<dbReference type="GO" id="GO:0003724">
    <property type="term" value="F:RNA helicase activity"/>
    <property type="evidence" value="ECO:0007669"/>
    <property type="project" value="UniProtKB-EC"/>
</dbReference>
<feature type="compositionally biased region" description="Low complexity" evidence="8">
    <location>
        <begin position="720"/>
        <end position="754"/>
    </location>
</feature>
<comment type="function">
    <text evidence="6">RNA helicase.</text>
</comment>
<evidence type="ECO:0000256" key="3">
    <source>
        <dbReference type="ARBA" id="ARBA00022806"/>
    </source>
</evidence>
<dbReference type="InterPro" id="IPR027417">
    <property type="entry name" value="P-loop_NTPase"/>
</dbReference>
<keyword evidence="7" id="KW-0175">Coiled coil</keyword>
<dbReference type="PROSITE" id="PS00039">
    <property type="entry name" value="DEAD_ATP_HELICASE"/>
    <property type="match status" value="1"/>
</dbReference>
<dbReference type="EC" id="3.6.4.13" evidence="6"/>
<dbReference type="GO" id="GO:0005524">
    <property type="term" value="F:ATP binding"/>
    <property type="evidence" value="ECO:0007669"/>
    <property type="project" value="UniProtKB-UniRule"/>
</dbReference>
<keyword evidence="5 6" id="KW-0694">RNA-binding</keyword>
<dbReference type="InterPro" id="IPR014001">
    <property type="entry name" value="Helicase_ATP-bd"/>
</dbReference>
<comment type="domain">
    <text evidence="6">The Q motif is unique to and characteristic of the DEAD box family of RNA helicases and controls ATP binding and hydrolysis.</text>
</comment>
<comment type="similarity">
    <text evidence="6">Belongs to the DEAD box helicase family.</text>
</comment>
<dbReference type="Pfam" id="PF00271">
    <property type="entry name" value="Helicase_C"/>
    <property type="match status" value="1"/>
</dbReference>
<evidence type="ECO:0000313" key="12">
    <source>
        <dbReference type="Proteomes" id="UP000219286"/>
    </source>
</evidence>
<feature type="compositionally biased region" description="Basic and acidic residues" evidence="8">
    <location>
        <begin position="148"/>
        <end position="160"/>
    </location>
</feature>
<keyword evidence="3 6" id="KW-0347">Helicase</keyword>
<feature type="domain" description="Helicase ATP-binding" evidence="9">
    <location>
        <begin position="377"/>
        <end position="640"/>
    </location>
</feature>
<feature type="region of interest" description="Disordered" evidence="8">
    <location>
        <begin position="1"/>
        <end position="270"/>
    </location>
</feature>
<dbReference type="SMART" id="SM00487">
    <property type="entry name" value="DEXDc"/>
    <property type="match status" value="1"/>
</dbReference>
<sequence>MYARYIPSAGGQKPASNNREPPPVAKQSPAPPTASSGDGLSYSRYIPGVTPQKQAETPTVQRFEDESDSAKPKRKRDDGEQLQEPQNKKSKKAKKAKQDVQAEILEEDEREEEEEEEKEYKAEHTAKRARRKEKGSKAVPEVSESAEQEEKTQKSKESETKGAGVMESKKDKKEKKKAKKEKRRKDASDEVDNESATEDQNPKQTADTSNAHLEDSEMVDAEPATTDGITPEPKEQQPKKPKKEKKKKSQDVPTDEAEAAKEEEEDTRHKAVFERLGKSLKYAEILKEQGIDEEPQEPAELHGLEPLPQPARTAPSTAKPTYETLPPWLSAPIRVSVDTRTPFTELGILPKAARVLEQKGYTEAFAVQTAALPLLLPSNKQQPGDVLVSAATGSGKTLAYALPIVRDVSNSVVTRLRALVVLPTRELVKQAQEVFELCAKAYEGEDRKRVRVGIAIGNQSLASEQDLLVGRETRYDPEAYKQLEQEASSSSSSSPSSQDDLDALLLLSGPDRRANPRLGPWQGQVIDFYSKVDILICTPGRLVEHLDQTPGFTLSHVRWLVVDEADKLLAQSFQGWLDVVLDKFKTTSHHSSSDSSSNVLGARDFPDMPYSGVRKILLSATLTRDLSLLNQLALWRPRLIVLESGQDAHVAEHSLPEELREYAVRVHDANLKPLYLLDLLRSQHMATSGDDGEAAKNEHLATKAQSGASSETSSDDSSSESDSSSGSDSDSDATSSDSDSDSDTSSSSSSSSRSTRSKTKAQSRIPSKHSPIPRSLIFTKSNESALRLSRLLALLDPSLATQIGTLTSTTPTSVRRKTLRAFTTPSSPLRLIIASDLVARGIDIPKLPHVINYDLPPSVAGYVHRVGRTARAGREGCAWTLVGDGESGWFWGKIGKSAAVKRAQKVGRVMIEEMSEERIEEYEAALEKLGKEALESRKK</sequence>
<evidence type="ECO:0000256" key="6">
    <source>
        <dbReference type="RuleBase" id="RU365068"/>
    </source>
</evidence>
<dbReference type="GO" id="GO:0003723">
    <property type="term" value="F:RNA binding"/>
    <property type="evidence" value="ECO:0007669"/>
    <property type="project" value="UniProtKB-UniRule"/>
</dbReference>
<dbReference type="Pfam" id="PF00270">
    <property type="entry name" value="DEAD"/>
    <property type="match status" value="2"/>
</dbReference>
<dbReference type="Gene3D" id="3.40.50.300">
    <property type="entry name" value="P-loop containing nucleotide triphosphate hydrolases"/>
    <property type="match status" value="2"/>
</dbReference>
<evidence type="ECO:0000259" key="9">
    <source>
        <dbReference type="PROSITE" id="PS51192"/>
    </source>
</evidence>
<feature type="compositionally biased region" description="Acidic residues" evidence="8">
    <location>
        <begin position="104"/>
        <end position="117"/>
    </location>
</feature>
<feature type="compositionally biased region" description="Polar residues" evidence="8">
    <location>
        <begin position="198"/>
        <end position="211"/>
    </location>
</feature>
<dbReference type="EMBL" id="LFMI01000463">
    <property type="protein sequence ID" value="OTA03990.1"/>
    <property type="molecule type" value="Genomic_DNA"/>
</dbReference>
<keyword evidence="1 6" id="KW-0547">Nucleotide-binding</keyword>
<organism evidence="11 12">
    <name type="scientific">Trichoderma parareesei</name>
    <name type="common">Filamentous fungus</name>
    <dbReference type="NCBI Taxonomy" id="858221"/>
    <lineage>
        <taxon>Eukaryota</taxon>
        <taxon>Fungi</taxon>
        <taxon>Dikarya</taxon>
        <taxon>Ascomycota</taxon>
        <taxon>Pezizomycotina</taxon>
        <taxon>Sordariomycetes</taxon>
        <taxon>Hypocreomycetidae</taxon>
        <taxon>Hypocreales</taxon>
        <taxon>Hypocreaceae</taxon>
        <taxon>Trichoderma</taxon>
    </lineage>
</organism>
<dbReference type="CDD" id="cd18787">
    <property type="entry name" value="SF2_C_DEAD"/>
    <property type="match status" value="1"/>
</dbReference>
<evidence type="ECO:0000259" key="10">
    <source>
        <dbReference type="PROSITE" id="PS51194"/>
    </source>
</evidence>
<dbReference type="OrthoDB" id="3370at2759"/>
<evidence type="ECO:0000256" key="1">
    <source>
        <dbReference type="ARBA" id="ARBA00022741"/>
    </source>
</evidence>
<dbReference type="CDD" id="cd17956">
    <property type="entry name" value="DEADc_DDX51"/>
    <property type="match status" value="1"/>
</dbReference>
<keyword evidence="12" id="KW-1185">Reference proteome</keyword>
<comment type="caution">
    <text evidence="11">The sequence shown here is derived from an EMBL/GenBank/DDBJ whole genome shotgun (WGS) entry which is preliminary data.</text>
</comment>
<accession>A0A2H2ZLD9</accession>
<evidence type="ECO:0000256" key="2">
    <source>
        <dbReference type="ARBA" id="ARBA00022801"/>
    </source>
</evidence>
<feature type="coiled-coil region" evidence="7">
    <location>
        <begin position="912"/>
        <end position="939"/>
    </location>
</feature>